<dbReference type="EMBL" id="CAJPEX010002654">
    <property type="protein sequence ID" value="CAG0921301.1"/>
    <property type="molecule type" value="Genomic_DNA"/>
</dbReference>
<evidence type="ECO:0000313" key="4">
    <source>
        <dbReference type="Proteomes" id="UP000678499"/>
    </source>
</evidence>
<keyword evidence="1" id="KW-0472">Membrane</keyword>
<name>A0A7R9GHB9_9CRUS</name>
<keyword evidence="1" id="KW-0812">Transmembrane</keyword>
<protein>
    <submittedName>
        <fullName evidence="3">Uncharacterized protein</fullName>
    </submittedName>
</protein>
<gene>
    <name evidence="3" type="ORF">NMOB1V02_LOCUS8801</name>
</gene>
<accession>A0A7R9GHB9</accession>
<dbReference type="Proteomes" id="UP000678499">
    <property type="component" value="Unassembled WGS sequence"/>
</dbReference>
<feature type="transmembrane region" description="Helical" evidence="1">
    <location>
        <begin position="107"/>
        <end position="129"/>
    </location>
</feature>
<evidence type="ECO:0000256" key="2">
    <source>
        <dbReference type="SAM" id="SignalP"/>
    </source>
</evidence>
<feature type="signal peptide" evidence="2">
    <location>
        <begin position="1"/>
        <end position="25"/>
    </location>
</feature>
<sequence>MKCVLKIFVTQFYFLFQFIGDFADAVKDLETAVRLNPGNEEYRTGLDDAKDQLTAKNTVLMAVVAVRQHTALLSLARSPPGITVGGWFFGSIKLTLKPVGHQSTNSMLFLALIFAMAAFTSLGTTSPLYSKHTAIYELFWSIQYNATNQSGVDLAFGQSLIFKQEITLTNDSWLQVDENSPGDMFPRPCLIKKGGIRVNVLAHCFIIGHHAIRLDPMFHAVEFPTGIAHLNTCLANAAVAAKGQAPNPATRPNSTGVHESGMEVVDHYAGRGARRRQASEAVARWRDDGLECLWAHVGDALDTVRTVVNDSDFPGGSNPSASGNGHVIPADVVFVLYAGALGLGYFIF</sequence>
<evidence type="ECO:0000313" key="3">
    <source>
        <dbReference type="EMBL" id="CAD7281149.1"/>
    </source>
</evidence>
<reference evidence="3" key="1">
    <citation type="submission" date="2020-11" db="EMBL/GenBank/DDBJ databases">
        <authorList>
            <person name="Tran Van P."/>
        </authorList>
    </citation>
    <scope>NUCLEOTIDE SEQUENCE</scope>
</reference>
<dbReference type="EMBL" id="OA884691">
    <property type="protein sequence ID" value="CAD7281149.1"/>
    <property type="molecule type" value="Genomic_DNA"/>
</dbReference>
<dbReference type="OrthoDB" id="69641at2759"/>
<feature type="chain" id="PRO_5036403256" evidence="2">
    <location>
        <begin position="26"/>
        <end position="348"/>
    </location>
</feature>
<evidence type="ECO:0000256" key="1">
    <source>
        <dbReference type="SAM" id="Phobius"/>
    </source>
</evidence>
<organism evidence="3">
    <name type="scientific">Notodromas monacha</name>
    <dbReference type="NCBI Taxonomy" id="399045"/>
    <lineage>
        <taxon>Eukaryota</taxon>
        <taxon>Metazoa</taxon>
        <taxon>Ecdysozoa</taxon>
        <taxon>Arthropoda</taxon>
        <taxon>Crustacea</taxon>
        <taxon>Oligostraca</taxon>
        <taxon>Ostracoda</taxon>
        <taxon>Podocopa</taxon>
        <taxon>Podocopida</taxon>
        <taxon>Cypridocopina</taxon>
        <taxon>Cypridoidea</taxon>
        <taxon>Cyprididae</taxon>
        <taxon>Notodromas</taxon>
    </lineage>
</organism>
<keyword evidence="4" id="KW-1185">Reference proteome</keyword>
<dbReference type="AlphaFoldDB" id="A0A7R9GHB9"/>
<keyword evidence="1" id="KW-1133">Transmembrane helix</keyword>
<proteinExistence type="predicted"/>
<keyword evidence="2" id="KW-0732">Signal</keyword>
<feature type="non-terminal residue" evidence="3">
    <location>
        <position position="1"/>
    </location>
</feature>